<keyword evidence="10" id="KW-0239">DNA-directed DNA polymerase</keyword>
<comment type="similarity">
    <text evidence="1">Belongs to the DnaX/STICHEL family.</text>
</comment>
<evidence type="ECO:0000256" key="3">
    <source>
        <dbReference type="ARBA" id="ARBA00022679"/>
    </source>
</evidence>
<dbReference type="InterPro" id="IPR003593">
    <property type="entry name" value="AAA+_ATPase"/>
</dbReference>
<dbReference type="FunFam" id="1.10.8.60:FF:000013">
    <property type="entry name" value="DNA polymerase III subunit gamma/tau"/>
    <property type="match status" value="1"/>
</dbReference>
<evidence type="ECO:0000313" key="15">
    <source>
        <dbReference type="Proteomes" id="UP000095546"/>
    </source>
</evidence>
<dbReference type="Gene3D" id="1.10.8.60">
    <property type="match status" value="1"/>
</dbReference>
<dbReference type="OrthoDB" id="9810148at2"/>
<evidence type="ECO:0000256" key="1">
    <source>
        <dbReference type="ARBA" id="ARBA00006360"/>
    </source>
</evidence>
<protein>
    <recommendedName>
        <fullName evidence="2">DNA-directed DNA polymerase</fullName>
        <ecNumber evidence="2">2.7.7.7</ecNumber>
    </recommendedName>
</protein>
<dbReference type="Pfam" id="PF12169">
    <property type="entry name" value="DNA_pol3_gamma3"/>
    <property type="match status" value="1"/>
</dbReference>
<evidence type="ECO:0000256" key="10">
    <source>
        <dbReference type="ARBA" id="ARBA00022932"/>
    </source>
</evidence>
<keyword evidence="7" id="KW-0547">Nucleotide-binding</keyword>
<dbReference type="GO" id="GO:0006261">
    <property type="term" value="P:DNA-templated DNA replication"/>
    <property type="evidence" value="ECO:0007669"/>
    <property type="project" value="TreeGrafter"/>
</dbReference>
<feature type="compositionally biased region" description="Basic and acidic residues" evidence="12">
    <location>
        <begin position="548"/>
        <end position="559"/>
    </location>
</feature>
<keyword evidence="9" id="KW-0067">ATP-binding</keyword>
<dbReference type="InterPro" id="IPR045085">
    <property type="entry name" value="HLD_clamp_pol_III_gamma_tau"/>
</dbReference>
<dbReference type="InterPro" id="IPR050238">
    <property type="entry name" value="DNA_Rep/Repair_Clamp_Loader"/>
</dbReference>
<dbReference type="GO" id="GO:0046872">
    <property type="term" value="F:metal ion binding"/>
    <property type="evidence" value="ECO:0007669"/>
    <property type="project" value="UniProtKB-KW"/>
</dbReference>
<dbReference type="STRING" id="187979.ERS852385_00994"/>
<dbReference type="Proteomes" id="UP000095546">
    <property type="component" value="Unassembled WGS sequence"/>
</dbReference>
<sequence length="634" mass="69380">MAYIALYRKWRPQTFKDLVGQEHISRTLANAITSGHIGHAYLFAGPRGTGKTSTAKILAKALNCEYGPTPEPCGQCEQCRKITEGSSMDVFEIDAASNRGIDEIRDLRETVKFAPVDGRYKVYIIDEVHMLTTEAFNALLKTLEEPPAHVVFILATTEAHKVPPTIQSRCQRYDFKRITVGEIESRLRYIAKEMKMEAEDEALSMIAIQADGGMRDALSILDQCAALADGTITAERVRQILGLVGHDWIYKMTKALAARNVQDVLQILAELLRDGKDLKQVLSELSLHLRSLMIFQAAGTVEAMDLYAEPQDVLQQQGKLFVPDVLPRMIARLHEAMTEMKWSPQPRITVEVALMELCRPELASQGEREEQPAGQVQQAVARNPADEARIAKLEAALAEVTALLKQATAGAGRVQPASAAPAVSMPSTVPPAVPAAAPAAAAVAEEPASVDEAGLQVWNKLFQALRDQHKAPILACIQNARFMGLTASQFHMRMQSGLMASLVMRNYRKTIERILQELTGRELRLVCSGEDAPMRTPPRPRPAAVPKPEPKREMAAKKPEPATILEEVAPDERASLKKAFDVFGANVVGVDGMAMVDAPQEDAPIPDDGADIYGDGAIPLPEDSDVPLPTEEDE</sequence>
<comment type="catalytic activity">
    <reaction evidence="11">
        <text>DNA(n) + a 2'-deoxyribonucleoside 5'-triphosphate = DNA(n+1) + diphosphate</text>
        <dbReference type="Rhea" id="RHEA:22508"/>
        <dbReference type="Rhea" id="RHEA-COMP:17339"/>
        <dbReference type="Rhea" id="RHEA-COMP:17340"/>
        <dbReference type="ChEBI" id="CHEBI:33019"/>
        <dbReference type="ChEBI" id="CHEBI:61560"/>
        <dbReference type="ChEBI" id="CHEBI:173112"/>
        <dbReference type="EC" id="2.7.7.7"/>
    </reaction>
</comment>
<dbReference type="InterPro" id="IPR027417">
    <property type="entry name" value="P-loop_NTPase"/>
</dbReference>
<dbReference type="InterPro" id="IPR012763">
    <property type="entry name" value="DNA_pol_III_sug/sutau_N"/>
</dbReference>
<feature type="compositionally biased region" description="Acidic residues" evidence="12">
    <location>
        <begin position="622"/>
        <end position="634"/>
    </location>
</feature>
<proteinExistence type="inferred from homology"/>
<dbReference type="GO" id="GO:0005524">
    <property type="term" value="F:ATP binding"/>
    <property type="evidence" value="ECO:0007669"/>
    <property type="project" value="UniProtKB-KW"/>
</dbReference>
<dbReference type="PANTHER" id="PTHR11669">
    <property type="entry name" value="REPLICATION FACTOR C / DNA POLYMERASE III GAMMA-TAU SUBUNIT"/>
    <property type="match status" value="1"/>
</dbReference>
<feature type="compositionally biased region" description="Pro residues" evidence="12">
    <location>
        <begin position="535"/>
        <end position="547"/>
    </location>
</feature>
<keyword evidence="4 14" id="KW-0548">Nucleotidyltransferase</keyword>
<dbReference type="PRINTS" id="PR00300">
    <property type="entry name" value="CLPPROTEASEA"/>
</dbReference>
<dbReference type="NCBIfam" id="TIGR02397">
    <property type="entry name" value="dnaX_nterm"/>
    <property type="match status" value="1"/>
</dbReference>
<evidence type="ECO:0000256" key="6">
    <source>
        <dbReference type="ARBA" id="ARBA00022723"/>
    </source>
</evidence>
<keyword evidence="3 14" id="KW-0808">Transferase</keyword>
<keyword evidence="8" id="KW-0862">Zinc</keyword>
<feature type="region of interest" description="Disordered" evidence="12">
    <location>
        <begin position="598"/>
        <end position="634"/>
    </location>
</feature>
<evidence type="ECO:0000256" key="5">
    <source>
        <dbReference type="ARBA" id="ARBA00022705"/>
    </source>
</evidence>
<dbReference type="InterPro" id="IPR022754">
    <property type="entry name" value="DNA_pol_III_gamma-3"/>
</dbReference>
<name>A0A173YKZ0_9FIRM</name>
<dbReference type="GO" id="GO:0003887">
    <property type="term" value="F:DNA-directed DNA polymerase activity"/>
    <property type="evidence" value="ECO:0007669"/>
    <property type="project" value="UniProtKB-KW"/>
</dbReference>
<dbReference type="EMBL" id="CYYU01000004">
    <property type="protein sequence ID" value="CUN64253.1"/>
    <property type="molecule type" value="Genomic_DNA"/>
</dbReference>
<feature type="domain" description="AAA+ ATPase" evidence="13">
    <location>
        <begin position="37"/>
        <end position="185"/>
    </location>
</feature>
<dbReference type="AlphaFoldDB" id="A0A173YKZ0"/>
<evidence type="ECO:0000256" key="12">
    <source>
        <dbReference type="SAM" id="MobiDB-lite"/>
    </source>
</evidence>
<dbReference type="EC" id="2.7.7.7" evidence="2"/>
<dbReference type="Pfam" id="PF13177">
    <property type="entry name" value="DNA_pol3_delta2"/>
    <property type="match status" value="1"/>
</dbReference>
<dbReference type="RefSeq" id="WP_055161068.1">
    <property type="nucleotide sequence ID" value="NZ_CABIWZ010000004.1"/>
</dbReference>
<evidence type="ECO:0000256" key="4">
    <source>
        <dbReference type="ARBA" id="ARBA00022695"/>
    </source>
</evidence>
<dbReference type="Gene3D" id="1.20.272.10">
    <property type="match status" value="1"/>
</dbReference>
<dbReference type="CDD" id="cd18137">
    <property type="entry name" value="HLD_clamp_pol_III_gamma_tau"/>
    <property type="match status" value="1"/>
</dbReference>
<accession>A0A173YKZ0</accession>
<keyword evidence="6" id="KW-0479">Metal-binding</keyword>
<dbReference type="eggNOG" id="COG2812">
    <property type="taxonomic scope" value="Bacteria"/>
</dbReference>
<evidence type="ECO:0000256" key="2">
    <source>
        <dbReference type="ARBA" id="ARBA00012417"/>
    </source>
</evidence>
<dbReference type="InterPro" id="IPR001270">
    <property type="entry name" value="ClpA/B"/>
</dbReference>
<gene>
    <name evidence="14" type="primary">dnaX</name>
    <name evidence="14" type="ORF">ERS852385_00994</name>
</gene>
<dbReference type="SUPFAM" id="SSF52540">
    <property type="entry name" value="P-loop containing nucleoside triphosphate hydrolases"/>
    <property type="match status" value="1"/>
</dbReference>
<dbReference type="SUPFAM" id="SSF48019">
    <property type="entry name" value="post-AAA+ oligomerization domain-like"/>
    <property type="match status" value="1"/>
</dbReference>
<evidence type="ECO:0000256" key="7">
    <source>
        <dbReference type="ARBA" id="ARBA00022741"/>
    </source>
</evidence>
<dbReference type="InterPro" id="IPR008921">
    <property type="entry name" value="DNA_pol3_clamp-load_cplx_C"/>
</dbReference>
<dbReference type="Pfam" id="PF22608">
    <property type="entry name" value="DNAX_ATPase_lid"/>
    <property type="match status" value="1"/>
</dbReference>
<evidence type="ECO:0000256" key="8">
    <source>
        <dbReference type="ARBA" id="ARBA00022833"/>
    </source>
</evidence>
<dbReference type="GO" id="GO:0009360">
    <property type="term" value="C:DNA polymerase III complex"/>
    <property type="evidence" value="ECO:0007669"/>
    <property type="project" value="InterPro"/>
</dbReference>
<feature type="region of interest" description="Disordered" evidence="12">
    <location>
        <begin position="530"/>
        <end position="559"/>
    </location>
</feature>
<dbReference type="FunFam" id="3.40.50.300:FF:000014">
    <property type="entry name" value="DNA polymerase III subunit gamma/tau"/>
    <property type="match status" value="1"/>
</dbReference>
<dbReference type="CDD" id="cd00009">
    <property type="entry name" value="AAA"/>
    <property type="match status" value="1"/>
</dbReference>
<organism evidence="14 15">
    <name type="scientific">Mitsuokella jalaludinii</name>
    <dbReference type="NCBI Taxonomy" id="187979"/>
    <lineage>
        <taxon>Bacteria</taxon>
        <taxon>Bacillati</taxon>
        <taxon>Bacillota</taxon>
        <taxon>Negativicutes</taxon>
        <taxon>Selenomonadales</taxon>
        <taxon>Selenomonadaceae</taxon>
        <taxon>Mitsuokella</taxon>
    </lineage>
</organism>
<dbReference type="Gene3D" id="3.40.50.300">
    <property type="entry name" value="P-loop containing nucleotide triphosphate hydrolases"/>
    <property type="match status" value="1"/>
</dbReference>
<dbReference type="NCBIfam" id="NF004046">
    <property type="entry name" value="PRK05563.1"/>
    <property type="match status" value="1"/>
</dbReference>
<evidence type="ECO:0000313" key="14">
    <source>
        <dbReference type="EMBL" id="CUN64253.1"/>
    </source>
</evidence>
<evidence type="ECO:0000256" key="11">
    <source>
        <dbReference type="ARBA" id="ARBA00049244"/>
    </source>
</evidence>
<dbReference type="PANTHER" id="PTHR11669:SF0">
    <property type="entry name" value="PROTEIN STICHEL-LIKE 2"/>
    <property type="match status" value="1"/>
</dbReference>
<keyword evidence="5" id="KW-0235">DNA replication</keyword>
<dbReference type="SMART" id="SM00382">
    <property type="entry name" value="AAA"/>
    <property type="match status" value="1"/>
</dbReference>
<evidence type="ECO:0000256" key="9">
    <source>
        <dbReference type="ARBA" id="ARBA00022840"/>
    </source>
</evidence>
<keyword evidence="15" id="KW-1185">Reference proteome</keyword>
<reference evidence="14 15" key="1">
    <citation type="submission" date="2015-09" db="EMBL/GenBank/DDBJ databases">
        <authorList>
            <consortium name="Pathogen Informatics"/>
        </authorList>
    </citation>
    <scope>NUCLEOTIDE SEQUENCE [LARGE SCALE GENOMIC DNA]</scope>
    <source>
        <strain evidence="14 15">2789STDY5608828</strain>
    </source>
</reference>
<evidence type="ECO:0000259" key="13">
    <source>
        <dbReference type="SMART" id="SM00382"/>
    </source>
</evidence>
<dbReference type="GO" id="GO:0003677">
    <property type="term" value="F:DNA binding"/>
    <property type="evidence" value="ECO:0007669"/>
    <property type="project" value="InterPro"/>
</dbReference>